<accession>A0A0B4G882</accession>
<dbReference type="Proteomes" id="UP000031192">
    <property type="component" value="Unassembled WGS sequence"/>
</dbReference>
<dbReference type="GO" id="GO:0044550">
    <property type="term" value="P:secondary metabolite biosynthetic process"/>
    <property type="evidence" value="ECO:0007669"/>
    <property type="project" value="TreeGrafter"/>
</dbReference>
<dbReference type="InterPro" id="IPR013968">
    <property type="entry name" value="PKS_KR"/>
</dbReference>
<keyword evidence="5" id="KW-1185">Reference proteome</keyword>
<evidence type="ECO:0000313" key="4">
    <source>
        <dbReference type="EMBL" id="KID82935.1"/>
    </source>
</evidence>
<dbReference type="HOGENOM" id="CLU_095031_0_0_1"/>
<comment type="caution">
    <text evidence="4">The sequence shown here is derived from an EMBL/GenBank/DDBJ whole genome shotgun (WGS) entry which is preliminary data.</text>
</comment>
<dbReference type="AlphaFoldDB" id="A0A0B4G882"/>
<evidence type="ECO:0000256" key="2">
    <source>
        <dbReference type="ARBA" id="ARBA00022553"/>
    </source>
</evidence>
<dbReference type="EMBL" id="AZNH01000071">
    <property type="protein sequence ID" value="KID82935.1"/>
    <property type="molecule type" value="Genomic_DNA"/>
</dbReference>
<organism evidence="4 5">
    <name type="scientific">Metarhizium guizhouense (strain ARSEF 977)</name>
    <dbReference type="NCBI Taxonomy" id="1276136"/>
    <lineage>
        <taxon>Eukaryota</taxon>
        <taxon>Fungi</taxon>
        <taxon>Dikarya</taxon>
        <taxon>Ascomycota</taxon>
        <taxon>Pezizomycotina</taxon>
        <taxon>Sordariomycetes</taxon>
        <taxon>Hypocreomycetidae</taxon>
        <taxon>Hypocreales</taxon>
        <taxon>Clavicipitaceae</taxon>
        <taxon>Metarhizium</taxon>
    </lineage>
</organism>
<keyword evidence="1" id="KW-0596">Phosphopantetheine</keyword>
<dbReference type="OrthoDB" id="329835at2759"/>
<dbReference type="InterPro" id="IPR036291">
    <property type="entry name" value="NAD(P)-bd_dom_sf"/>
</dbReference>
<dbReference type="GO" id="GO:0004312">
    <property type="term" value="F:fatty acid synthase activity"/>
    <property type="evidence" value="ECO:0007669"/>
    <property type="project" value="TreeGrafter"/>
</dbReference>
<evidence type="ECO:0000259" key="3">
    <source>
        <dbReference type="Pfam" id="PF08659"/>
    </source>
</evidence>
<dbReference type="PANTHER" id="PTHR43775:SF37">
    <property type="entry name" value="SI:DKEY-61P9.11"/>
    <property type="match status" value="1"/>
</dbReference>
<dbReference type="InterPro" id="IPR050091">
    <property type="entry name" value="PKS_NRPS_Biosynth_Enz"/>
</dbReference>
<dbReference type="Pfam" id="PF08659">
    <property type="entry name" value="KR"/>
    <property type="match status" value="1"/>
</dbReference>
<dbReference type="GO" id="GO:0006633">
    <property type="term" value="P:fatty acid biosynthetic process"/>
    <property type="evidence" value="ECO:0007669"/>
    <property type="project" value="TreeGrafter"/>
</dbReference>
<reference evidence="4 5" key="1">
    <citation type="journal article" date="2014" name="Proc. Natl. Acad. Sci. U.S.A.">
        <title>Trajectory and genomic determinants of fungal-pathogen speciation and host adaptation.</title>
        <authorList>
            <person name="Hu X."/>
            <person name="Xiao G."/>
            <person name="Zheng P."/>
            <person name="Shang Y."/>
            <person name="Su Y."/>
            <person name="Zhang X."/>
            <person name="Liu X."/>
            <person name="Zhan S."/>
            <person name="St Leger R.J."/>
            <person name="Wang C."/>
        </authorList>
    </citation>
    <scope>NUCLEOTIDE SEQUENCE [LARGE SCALE GENOMIC DNA]</scope>
    <source>
        <strain evidence="4 5">ARSEF 977</strain>
    </source>
</reference>
<gene>
    <name evidence="4" type="ORF">MGU_09771</name>
</gene>
<dbReference type="Gene3D" id="3.40.50.720">
    <property type="entry name" value="NAD(P)-binding Rossmann-like Domain"/>
    <property type="match status" value="1"/>
</dbReference>
<evidence type="ECO:0000313" key="5">
    <source>
        <dbReference type="Proteomes" id="UP000031192"/>
    </source>
</evidence>
<proteinExistence type="predicted"/>
<feature type="domain" description="Ketoreductase (KR)" evidence="3">
    <location>
        <begin position="1"/>
        <end position="78"/>
    </location>
</feature>
<protein>
    <submittedName>
        <fullName evidence="4">Beta-ketoacyl synthase</fullName>
    </submittedName>
</protein>
<dbReference type="SUPFAM" id="SSF51735">
    <property type="entry name" value="NAD(P)-binding Rossmann-fold domains"/>
    <property type="match status" value="1"/>
</dbReference>
<keyword evidence="2" id="KW-0597">Phosphoprotein</keyword>
<sequence length="187" mass="20715">MTYDKWRRAFVPKTRGSRNLLAQLWPGDEPFFILPSSITGIIGNTPQSNYAAGNTFEDALAQHARHHLGIRATGIDHGWNVLQTNLEELRFALMASGSTGFERDGKFDLRVFGEVDQGDGSTKEESVGDKIKKATSLAEAAAAVELSLRKQIAISIGVHSDEVDVQRPLPEFGGKYWFCYDELPTPY</sequence>
<dbReference type="PANTHER" id="PTHR43775">
    <property type="entry name" value="FATTY ACID SYNTHASE"/>
    <property type="match status" value="1"/>
</dbReference>
<name>A0A0B4G882_METGA</name>
<evidence type="ECO:0000256" key="1">
    <source>
        <dbReference type="ARBA" id="ARBA00022450"/>
    </source>
</evidence>